<gene>
    <name evidence="1" type="ordered locus">HMPREF0868_0107</name>
</gene>
<dbReference type="Proteomes" id="UP000008234">
    <property type="component" value="Chromosome"/>
</dbReference>
<proteinExistence type="predicted"/>
<protein>
    <submittedName>
        <fullName evidence="1">Uncharacterized protein</fullName>
    </submittedName>
</protein>
<reference evidence="2" key="1">
    <citation type="submission" date="2009-12" db="EMBL/GenBank/DDBJ databases">
        <title>Sequence of Clostridiales genomosp. BVAB3 str. UPII9-5.</title>
        <authorList>
            <person name="Madupu R."/>
            <person name="Durkin A.S."/>
            <person name="Torralba M."/>
            <person name="Methe B."/>
            <person name="Sutton G.G."/>
            <person name="Strausberg R.L."/>
            <person name="Nelson K.E."/>
        </authorList>
    </citation>
    <scope>NUCLEOTIDE SEQUENCE [LARGE SCALE GENOMIC DNA]</scope>
    <source>
        <strain evidence="2">UPII9-5</strain>
    </source>
</reference>
<accession>D3QZV2</accession>
<dbReference type="AlphaFoldDB" id="D3QZV2"/>
<evidence type="ECO:0000313" key="1">
    <source>
        <dbReference type="EMBL" id="ADC90455.1"/>
    </source>
</evidence>
<evidence type="ECO:0000313" key="2">
    <source>
        <dbReference type="Proteomes" id="UP000008234"/>
    </source>
</evidence>
<dbReference type="KEGG" id="clo:HMPREF0868_0107"/>
<dbReference type="HOGENOM" id="CLU_2955109_0_0_9"/>
<keyword evidence="2" id="KW-1185">Reference proteome</keyword>
<organism evidence="1 2">
    <name type="scientific">Mageeibacillus indolicus (strain UPII9-5)</name>
    <name type="common">Clostridiales genomosp. BVAB3 (strain UPII9-5)</name>
    <dbReference type="NCBI Taxonomy" id="699246"/>
    <lineage>
        <taxon>Bacteria</taxon>
        <taxon>Bacillati</taxon>
        <taxon>Bacillota</taxon>
        <taxon>Clostridia</taxon>
        <taxon>Eubacteriales</taxon>
        <taxon>Oscillospiraceae</taxon>
        <taxon>Mageeibacillus</taxon>
    </lineage>
</organism>
<dbReference type="EMBL" id="CP001850">
    <property type="protein sequence ID" value="ADC90455.1"/>
    <property type="molecule type" value="Genomic_DNA"/>
</dbReference>
<sequence>MDIVNTADNTFNPLFIIIPPRICKCEESFVTHNLSHFDEEINKICGKTEKMLRFFHILR</sequence>
<name>D3QZV2_MAGIU</name>